<keyword evidence="2" id="KW-1185">Reference proteome</keyword>
<name>A0AA97FEZ4_9EURY</name>
<evidence type="ECO:0000313" key="1">
    <source>
        <dbReference type="EMBL" id="WOF16969.1"/>
    </source>
</evidence>
<gene>
    <name evidence="1" type="ORF">F1737_09860</name>
</gene>
<sequence length="1784" mass="194082">MHSNKMKIMALTAFSILLMLLFVIPAGAAGTSEVTIQKIADDGTTVLNQTTVTAMWMEQNLPVQGDGVTHYYHQGPVFEGAWNASNGDYNPWNPEEDVNCYPAKDQGAVKGTDIKDLCDLIGGAEAGDEIQLVSSDGLDRTFGYFNVYTPPDRQGKMVLTWYKDGQYSNGSYTDGMKNVFFADNSINPWQEHIFGAWDMHESFADQYWYNYTDQGKEYPSTTGLGVKYINKIKILTDEPAPAKDTLFDAELTLEDATCTVNATSEVSYEVDQLTPLGALKMASLEGEGFNINVTDKKFSELCILMLDDIDQFIRKNPGYWECYVNGAKLDGYSNNDTEGLNVKALSDGDTVNFYYAEGSYDIEAVNAGNALAEVLITVNTTAPPAPVVDTVFSGEVVLTNENTTVSTIEGVDYQVNKLTPLGALKTASLTGEGFAINVTNKKFDTLGILMLNDIEEHFFVKSTVGWECYVNGQYMDGYNNPDTQGLNIKTLQAGDTVNFYYVEIMGDNEAETALNATAKVLITVASPAPVVDTVFSGEITLTDENITLSTIEGVDYQVNKLTPLGALKAASLTGEGFAINVTNKKFDTLGILMLNDIEEHFFVKSTAGWECYVNGQYMDGYNNPDTQGLNIKTLSGGDTVNFYYVEIMGDNEAGTAQNATAKVLITVDSVNPDADYIYNGEVLLSDGNTTVTAPGGATYEVKQLTPLGALQVASEQGDGFAFNVSDKKMLPGSDKPGLMLLDDIESYMYVDGKSWCCFVNGVLLDDWNNYLTDGFNLKTVANGDKVVFCYGTKGLTTLENAEAVVKMTVSTSVEPPVSWKISLTGKNSAEVTKTQYEADVLERGVEYTDADGTWKGLPLYCVVGKIDDDDPETFNEALAAEGYSIKLTCTDGSYSINFESSDIANSNDYILANTLDGEILPETIGEDKPCFPLRMIGNQVAAGQLIGSVSTIELIGLPEEPKGWNLKINGVLNDTITQAEFEEGGCHRINWTDPNGDVWSGVPLWVMASVSDNIESTGHWTFDDDAAANGYTARLVASDGFSRDFASADIARNSSFILADKLNGQALEVNEDKPVYPLKLVGDSLWDNDQNKFSGSAIGGVVEIDLVELIPGEPAEGSWNLALEGKIDTVITKDYFALARQCSHHDTTYTDANGCVWEGIPLYDLCGWVDDRVSHGSSGFNMGLATTGYTVVMVAADGYSKEIPSSLIVAGISDISKEIIVADRLNGSALEYSSGLRVVGPGLPANSYSIGNLSKIKLTEFQIPVDAPTLTIVKYGADGITEVENVTVTYADLESQFDVYGDGETLYKFEGLCFAEGDPWDMGETYPGGFKITEPMKGTAVSDICSLVGGMPEETEIKFIAECDGWTTKLSYDVIYNDREANPRLGTPVLAWYGYAGTGKGAMPAYGDGFRLFYETDDHIFGQRDMFETIPSEYWHYNSGLPSCAGLSPKYVSRIELQTVPDAKWNLSLHGAIDATISKGFFEGAMGCTMAQGEESHKATYTDASGNEWAGMPLWLLCGFVDDANPHTGRSYDTELAQAGYDIIITGEDGKEVTIDSRDTIRSQNYIIANTKNDVLLRPGDGLWPLKLVGENVTGEMSVDNITSITLGIEAPETGTITLRYGWNFISTPKRLSDGKNTASIFSDVDTDGHPVYQYDAATATWKTLTSSSPINPLEAVWIYSKQTDDVVITYTNSPLATPPSKKLSKGWNAIGFGNTQNAPANIAFMTVADNWVYALKYNSVNKNYDNVIVNGGTGIYADSRELQPTDAFWLYSKEECYLSALTV</sequence>
<reference evidence="1 2" key="1">
    <citation type="submission" date="2019-09" db="EMBL/GenBank/DDBJ databases">
        <title>The complete genome of Methanoplanus sp. FWC-SCC4.</title>
        <authorList>
            <person name="Chen S.-C."/>
            <person name="Zhou Y.-Z."/>
            <person name="Lai M.-C."/>
        </authorList>
    </citation>
    <scope>NUCLEOTIDE SEQUENCE [LARGE SCALE GENOMIC DNA]</scope>
    <source>
        <strain evidence="1 2">FWC-SCC4</strain>
    </source>
</reference>
<protein>
    <recommendedName>
        <fullName evidence="3">DUF4430 domain-containing protein</fullName>
    </recommendedName>
</protein>
<dbReference type="RefSeq" id="WP_317136414.1">
    <property type="nucleotide sequence ID" value="NZ_CP043875.1"/>
</dbReference>
<proteinExistence type="predicted"/>
<dbReference type="KEGG" id="mefw:F1737_09860"/>
<accession>A0AA97FEZ4</accession>
<dbReference type="EMBL" id="CP043875">
    <property type="protein sequence ID" value="WOF16969.1"/>
    <property type="molecule type" value="Genomic_DNA"/>
</dbReference>
<dbReference type="Gene3D" id="3.90.420.10">
    <property type="entry name" value="Oxidoreductase, molybdopterin-binding domain"/>
    <property type="match status" value="1"/>
</dbReference>
<dbReference type="InterPro" id="IPR036374">
    <property type="entry name" value="OxRdtase_Mopterin-bd_sf"/>
</dbReference>
<evidence type="ECO:0000313" key="2">
    <source>
        <dbReference type="Proteomes" id="UP001301797"/>
    </source>
</evidence>
<organism evidence="1 2">
    <name type="scientific">Methanochimaera problematica</name>
    <dbReference type="NCBI Taxonomy" id="2609417"/>
    <lineage>
        <taxon>Archaea</taxon>
        <taxon>Methanobacteriati</taxon>
        <taxon>Methanobacteriota</taxon>
        <taxon>Stenosarchaea group</taxon>
        <taxon>Methanomicrobia</taxon>
        <taxon>Methanomicrobiales</taxon>
        <taxon>Methanomicrobiaceae</taxon>
        <taxon>Methanochimaera</taxon>
    </lineage>
</organism>
<dbReference type="Proteomes" id="UP001301797">
    <property type="component" value="Chromosome"/>
</dbReference>
<evidence type="ECO:0008006" key="3">
    <source>
        <dbReference type="Google" id="ProtNLM"/>
    </source>
</evidence>
<dbReference type="SUPFAM" id="SSF56524">
    <property type="entry name" value="Oxidoreductase molybdopterin-binding domain"/>
    <property type="match status" value="3"/>
</dbReference>
<dbReference type="GeneID" id="85230474"/>